<dbReference type="PANTHER" id="PTHR13710:SF152">
    <property type="entry name" value="ATP-DEPENDENT DNA HELICASE Q5"/>
    <property type="match status" value="1"/>
</dbReference>
<evidence type="ECO:0000313" key="4">
    <source>
        <dbReference type="Proteomes" id="UP000283269"/>
    </source>
</evidence>
<dbReference type="SUPFAM" id="SSF52540">
    <property type="entry name" value="P-loop containing nucleoside triphosphate hydrolases"/>
    <property type="match status" value="1"/>
</dbReference>
<dbReference type="STRING" id="93625.A0A409WPP1"/>
<organism evidence="3 4">
    <name type="scientific">Psilocybe cyanescens</name>
    <dbReference type="NCBI Taxonomy" id="93625"/>
    <lineage>
        <taxon>Eukaryota</taxon>
        <taxon>Fungi</taxon>
        <taxon>Dikarya</taxon>
        <taxon>Basidiomycota</taxon>
        <taxon>Agaricomycotina</taxon>
        <taxon>Agaricomycetes</taxon>
        <taxon>Agaricomycetidae</taxon>
        <taxon>Agaricales</taxon>
        <taxon>Agaricineae</taxon>
        <taxon>Strophariaceae</taxon>
        <taxon>Psilocybe</taxon>
    </lineage>
</organism>
<dbReference type="Gene3D" id="3.40.50.300">
    <property type="entry name" value="P-loop containing nucleotide triphosphate hydrolases"/>
    <property type="match status" value="1"/>
</dbReference>
<dbReference type="Pfam" id="PF00270">
    <property type="entry name" value="DEAD"/>
    <property type="match status" value="1"/>
</dbReference>
<evidence type="ECO:0000313" key="3">
    <source>
        <dbReference type="EMBL" id="PPQ80451.1"/>
    </source>
</evidence>
<comment type="similarity">
    <text evidence="1">Belongs to the helicase family. RecQ subfamily.</text>
</comment>
<dbReference type="GO" id="GO:0043138">
    <property type="term" value="F:3'-5' DNA helicase activity"/>
    <property type="evidence" value="ECO:0007669"/>
    <property type="project" value="TreeGrafter"/>
</dbReference>
<dbReference type="GO" id="GO:0005694">
    <property type="term" value="C:chromosome"/>
    <property type="evidence" value="ECO:0007669"/>
    <property type="project" value="TreeGrafter"/>
</dbReference>
<accession>A0A409WPP1</accession>
<dbReference type="AlphaFoldDB" id="A0A409WPP1"/>
<protein>
    <recommendedName>
        <fullName evidence="2">DEAD/DEAH-box helicase domain-containing protein</fullName>
    </recommendedName>
</protein>
<sequence>MKDNGGDRSEDFFGHREFKGKQKEIVEAAYGAGADVLVVAPTGMGKSLCFQIPAIADKRGVSLVVSPLLEIENLRLKDVEVAALASHILKSEQDEVYRFHIC</sequence>
<dbReference type="GO" id="GO:0000724">
    <property type="term" value="P:double-strand break repair via homologous recombination"/>
    <property type="evidence" value="ECO:0007669"/>
    <property type="project" value="TreeGrafter"/>
</dbReference>
<dbReference type="Proteomes" id="UP000283269">
    <property type="component" value="Unassembled WGS sequence"/>
</dbReference>
<gene>
    <name evidence="3" type="ORF">CVT25_001778</name>
</gene>
<dbReference type="PANTHER" id="PTHR13710">
    <property type="entry name" value="DNA HELICASE RECQ FAMILY MEMBER"/>
    <property type="match status" value="1"/>
</dbReference>
<dbReference type="InParanoid" id="A0A409WPP1"/>
<dbReference type="EMBL" id="NHYD01003329">
    <property type="protein sequence ID" value="PPQ80451.1"/>
    <property type="molecule type" value="Genomic_DNA"/>
</dbReference>
<dbReference type="GO" id="GO:0003676">
    <property type="term" value="F:nucleic acid binding"/>
    <property type="evidence" value="ECO:0007669"/>
    <property type="project" value="InterPro"/>
</dbReference>
<comment type="caution">
    <text evidence="3">The sequence shown here is derived from an EMBL/GenBank/DDBJ whole genome shotgun (WGS) entry which is preliminary data.</text>
</comment>
<feature type="domain" description="DEAD/DEAH-box helicase" evidence="2">
    <location>
        <begin position="22"/>
        <end position="72"/>
    </location>
</feature>
<keyword evidence="4" id="KW-1185">Reference proteome</keyword>
<dbReference type="GO" id="GO:0009378">
    <property type="term" value="F:four-way junction helicase activity"/>
    <property type="evidence" value="ECO:0007669"/>
    <property type="project" value="TreeGrafter"/>
</dbReference>
<reference evidence="3 4" key="1">
    <citation type="journal article" date="2018" name="Evol. Lett.">
        <title>Horizontal gene cluster transfer increased hallucinogenic mushroom diversity.</title>
        <authorList>
            <person name="Reynolds H.T."/>
            <person name="Vijayakumar V."/>
            <person name="Gluck-Thaler E."/>
            <person name="Korotkin H.B."/>
            <person name="Matheny P.B."/>
            <person name="Slot J.C."/>
        </authorList>
    </citation>
    <scope>NUCLEOTIDE SEQUENCE [LARGE SCALE GENOMIC DNA]</scope>
    <source>
        <strain evidence="3 4">2631</strain>
    </source>
</reference>
<dbReference type="OrthoDB" id="10261556at2759"/>
<name>A0A409WPP1_PSICY</name>
<dbReference type="GO" id="GO:0005524">
    <property type="term" value="F:ATP binding"/>
    <property type="evidence" value="ECO:0007669"/>
    <property type="project" value="InterPro"/>
</dbReference>
<evidence type="ECO:0000256" key="1">
    <source>
        <dbReference type="ARBA" id="ARBA00005446"/>
    </source>
</evidence>
<evidence type="ECO:0000259" key="2">
    <source>
        <dbReference type="Pfam" id="PF00270"/>
    </source>
</evidence>
<dbReference type="GO" id="GO:0005634">
    <property type="term" value="C:nucleus"/>
    <property type="evidence" value="ECO:0007669"/>
    <property type="project" value="TreeGrafter"/>
</dbReference>
<dbReference type="GO" id="GO:0005737">
    <property type="term" value="C:cytoplasm"/>
    <property type="evidence" value="ECO:0007669"/>
    <property type="project" value="TreeGrafter"/>
</dbReference>
<proteinExistence type="inferred from homology"/>
<dbReference type="InterPro" id="IPR027417">
    <property type="entry name" value="P-loop_NTPase"/>
</dbReference>
<dbReference type="InterPro" id="IPR011545">
    <property type="entry name" value="DEAD/DEAH_box_helicase_dom"/>
</dbReference>